<keyword evidence="2" id="KW-0313">Glucose metabolism</keyword>
<evidence type="ECO:0000313" key="4">
    <source>
        <dbReference type="EMBL" id="SEK81524.1"/>
    </source>
</evidence>
<dbReference type="InterPro" id="IPR050282">
    <property type="entry name" value="Cycloisomerase_2"/>
</dbReference>
<accession>A0A1H7K4N9</accession>
<organism evidence="4 5">
    <name type="scientific">Chitinophaga rupis</name>
    <dbReference type="NCBI Taxonomy" id="573321"/>
    <lineage>
        <taxon>Bacteria</taxon>
        <taxon>Pseudomonadati</taxon>
        <taxon>Bacteroidota</taxon>
        <taxon>Chitinophagia</taxon>
        <taxon>Chitinophagales</taxon>
        <taxon>Chitinophagaceae</taxon>
        <taxon>Chitinophaga</taxon>
    </lineage>
</organism>
<dbReference type="OrthoDB" id="9790815at2"/>
<dbReference type="Pfam" id="PF10282">
    <property type="entry name" value="Lactonase"/>
    <property type="match status" value="1"/>
</dbReference>
<dbReference type="STRING" id="573321.SAMN04488505_101939"/>
<keyword evidence="5" id="KW-1185">Reference proteome</keyword>
<dbReference type="InterPro" id="IPR015943">
    <property type="entry name" value="WD40/YVTN_repeat-like_dom_sf"/>
</dbReference>
<evidence type="ECO:0000256" key="2">
    <source>
        <dbReference type="ARBA" id="ARBA00022526"/>
    </source>
</evidence>
<dbReference type="PANTHER" id="PTHR30344:SF1">
    <property type="entry name" value="6-PHOSPHOGLUCONOLACTONASE"/>
    <property type="match status" value="1"/>
</dbReference>
<sequence>MHGLLLTTGAILFPLLLNAQTPSTDYDQYLLIGTYTKKQSEGIYIYAFNSQTGAVKPVSITKGVDNPSFLAIAPDKKHVYSVNEVGEERTGSVSAFAFDNATGQLQFLNKQPSGGEGPCYINTDSAGTHVLVGNYAGGSLSVLPVQADGKVGAPLQTVQHTGSSVDKNRQEKPHVHCVEFSRDNQYLYVPDLGIDKVGIYKYDPNSPLLLQEANPSYAPLPPGSGPRHITFHANGKWAYLIHELDGKVTAFKYDAGKLTPIQTISTLPATYKGKVSGADIHISPDGKFLYASNRYDLNNIVYYSIDQRSGKLVWKGQQSAGGKAPRNFMIDPSGNFLLVANQDSDNIVLFKRNPTTGAIKPTGEQIKISMPVCLKMIAVEKQ</sequence>
<proteinExistence type="inferred from homology"/>
<protein>
    <submittedName>
        <fullName evidence="4">6-phosphogluconolactonase</fullName>
    </submittedName>
</protein>
<evidence type="ECO:0000256" key="1">
    <source>
        <dbReference type="ARBA" id="ARBA00005564"/>
    </source>
</evidence>
<dbReference type="EMBL" id="FOBB01000001">
    <property type="protein sequence ID" value="SEK81524.1"/>
    <property type="molecule type" value="Genomic_DNA"/>
</dbReference>
<evidence type="ECO:0000313" key="5">
    <source>
        <dbReference type="Proteomes" id="UP000198984"/>
    </source>
</evidence>
<evidence type="ECO:0000256" key="3">
    <source>
        <dbReference type="SAM" id="SignalP"/>
    </source>
</evidence>
<feature type="signal peptide" evidence="3">
    <location>
        <begin position="1"/>
        <end position="19"/>
    </location>
</feature>
<dbReference type="Gene3D" id="2.130.10.10">
    <property type="entry name" value="YVTN repeat-like/Quinoprotein amine dehydrogenase"/>
    <property type="match status" value="1"/>
</dbReference>
<dbReference type="GO" id="GO:0006006">
    <property type="term" value="P:glucose metabolic process"/>
    <property type="evidence" value="ECO:0007669"/>
    <property type="project" value="UniProtKB-KW"/>
</dbReference>
<dbReference type="RefSeq" id="WP_089906956.1">
    <property type="nucleotide sequence ID" value="NZ_FOBB01000001.1"/>
</dbReference>
<dbReference type="PANTHER" id="PTHR30344">
    <property type="entry name" value="6-PHOSPHOGLUCONOLACTONASE-RELATED"/>
    <property type="match status" value="1"/>
</dbReference>
<keyword evidence="2" id="KW-0119">Carbohydrate metabolism</keyword>
<dbReference type="SUPFAM" id="SSF51004">
    <property type="entry name" value="C-terminal (heme d1) domain of cytochrome cd1-nitrite reductase"/>
    <property type="match status" value="1"/>
</dbReference>
<keyword evidence="3" id="KW-0732">Signal</keyword>
<dbReference type="InterPro" id="IPR019405">
    <property type="entry name" value="Lactonase_7-beta_prop"/>
</dbReference>
<dbReference type="InterPro" id="IPR011048">
    <property type="entry name" value="Haem_d1_sf"/>
</dbReference>
<comment type="similarity">
    <text evidence="1">Belongs to the cycloisomerase 2 family.</text>
</comment>
<name>A0A1H7K4N9_9BACT</name>
<dbReference type="AlphaFoldDB" id="A0A1H7K4N9"/>
<dbReference type="GO" id="GO:0017057">
    <property type="term" value="F:6-phosphogluconolactonase activity"/>
    <property type="evidence" value="ECO:0007669"/>
    <property type="project" value="TreeGrafter"/>
</dbReference>
<dbReference type="FunFam" id="2.130.10.10:FF:000306">
    <property type="entry name" value="3-carboxymuconate cyclase"/>
    <property type="match status" value="1"/>
</dbReference>
<reference evidence="4 5" key="1">
    <citation type="submission" date="2016-10" db="EMBL/GenBank/DDBJ databases">
        <authorList>
            <person name="de Groot N.N."/>
        </authorList>
    </citation>
    <scope>NUCLEOTIDE SEQUENCE [LARGE SCALE GENOMIC DNA]</scope>
    <source>
        <strain evidence="4 5">DSM 21039</strain>
    </source>
</reference>
<feature type="chain" id="PRO_5011691612" evidence="3">
    <location>
        <begin position="20"/>
        <end position="382"/>
    </location>
</feature>
<gene>
    <name evidence="4" type="ORF">SAMN04488505_101939</name>
</gene>
<dbReference type="Proteomes" id="UP000198984">
    <property type="component" value="Unassembled WGS sequence"/>
</dbReference>
<dbReference type="GO" id="GO:0005829">
    <property type="term" value="C:cytosol"/>
    <property type="evidence" value="ECO:0007669"/>
    <property type="project" value="TreeGrafter"/>
</dbReference>